<dbReference type="InterPro" id="IPR047196">
    <property type="entry name" value="YidC_ALB_C"/>
</dbReference>
<dbReference type="GO" id="GO:0047355">
    <property type="term" value="F:CDP-glycerol glycerophosphotransferase activity"/>
    <property type="evidence" value="ECO:0007669"/>
    <property type="project" value="InterPro"/>
</dbReference>
<evidence type="ECO:0000256" key="4">
    <source>
        <dbReference type="ARBA" id="ARBA00022692"/>
    </source>
</evidence>
<dbReference type="InterPro" id="IPR001708">
    <property type="entry name" value="YidC/ALB3/OXA1/COX18"/>
</dbReference>
<sequence>MRFIQELLGTPLGYIMSVCYQLFNNYGVAIIGFTIITRIILIPVSIWIHKNSIKMVKIQPEILHIKAKYFGDNNRIADEQAKLYKKERYNPLASIIPLFIQIILLIGVIHVIYHPLDFLLGIDSQLSNALIEKTIALTNYDPNTSSIQLSVVQTIKNPEFFKSFLSLETRFPDLDLRTILRQINDINMSFFGVNLGWIPIAEKGLLYLVPVLAGFSAWLLSFTQNNLNVLQAEQGKFNKYFTMALSVGLSVYLGLFVPVGVALYWISSNTIAILKLLILNKIIDPRKTVDYVALEASKKELAALQNLERNSTVKKSDITKRREKADYKKFFSIANKHLVFFSESSGYYKYFSSVIRELLACSNVIIHYITNDPNDQIFDIAQNQPRIKPYYIGMKRLITLMMKMDAKLVVMTTPDLGNFHIKRSYIKNDVEYIYMPHSPGGSYSKTLRKGALDHFDTIFLTGPQAKNEIRALEEVYGLPIKNLVEFGFPLIEEMSSRYESQEKETHENKIVMIAPSWHDGNIMECCIEPILDTLVKYDFIIVVRPHPQYMLHFGRKVEMLQEKFSSISQDKLIFETDFSSSSSIYQSDILVTDWSGIGMEFCYATLKPGIFINTKRKIMNPEHEKITLESLEDRIRKKMGIELELSEIQEIGEKISYLVDNADAYRNAIEKIRNEELYNYGSSAKIGAEYLIKQLIIKRDNDSEKIST</sequence>
<dbReference type="Proteomes" id="UP000195514">
    <property type="component" value="Chromosome I"/>
</dbReference>
<evidence type="ECO:0000256" key="1">
    <source>
        <dbReference type="ARBA" id="ARBA00004651"/>
    </source>
</evidence>
<keyword evidence="7 10" id="KW-0472">Membrane</keyword>
<reference evidence="13" key="1">
    <citation type="submission" date="2017-05" db="EMBL/GenBank/DDBJ databases">
        <authorList>
            <person name="Kirkegaard R."/>
            <person name="Mcilroy J S."/>
        </authorList>
    </citation>
    <scope>NUCLEOTIDE SEQUENCE [LARGE SCALE GENOMIC DNA]</scope>
</reference>
<dbReference type="Gene3D" id="3.40.50.12580">
    <property type="match status" value="1"/>
</dbReference>
<comment type="similarity">
    <text evidence="9">Belongs to the OXA1/ALB3/YidC family.</text>
</comment>
<comment type="subcellular location">
    <subcellularLocation>
        <location evidence="1">Cell membrane</location>
        <topology evidence="1">Multi-pass membrane protein</topology>
    </subcellularLocation>
    <subcellularLocation>
        <location evidence="9">Membrane</location>
        <topology evidence="9">Multi-pass membrane protein</topology>
    </subcellularLocation>
</comment>
<feature type="transmembrane region" description="Helical" evidence="10">
    <location>
        <begin position="204"/>
        <end position="222"/>
    </location>
</feature>
<dbReference type="GO" id="GO:0005886">
    <property type="term" value="C:plasma membrane"/>
    <property type="evidence" value="ECO:0007669"/>
    <property type="project" value="UniProtKB-SubCell"/>
</dbReference>
<accession>A0A1Y6K3J2</accession>
<dbReference type="PANTHER" id="PTHR12428:SF65">
    <property type="entry name" value="CYTOCHROME C OXIDASE ASSEMBLY PROTEIN COX18, MITOCHONDRIAL"/>
    <property type="match status" value="1"/>
</dbReference>
<evidence type="ECO:0000256" key="3">
    <source>
        <dbReference type="ARBA" id="ARBA00022475"/>
    </source>
</evidence>
<dbReference type="EMBL" id="LT859958">
    <property type="protein sequence ID" value="SMX54233.1"/>
    <property type="molecule type" value="Genomic_DNA"/>
</dbReference>
<dbReference type="Pfam" id="PF02096">
    <property type="entry name" value="60KD_IMP"/>
    <property type="match status" value="1"/>
</dbReference>
<dbReference type="InterPro" id="IPR043148">
    <property type="entry name" value="TagF_C"/>
</dbReference>
<keyword evidence="13" id="KW-1185">Reference proteome</keyword>
<feature type="transmembrane region" description="Helical" evidence="10">
    <location>
        <begin position="92"/>
        <end position="113"/>
    </location>
</feature>
<keyword evidence="3" id="KW-1003">Cell membrane</keyword>
<dbReference type="Pfam" id="PF04464">
    <property type="entry name" value="Glyphos_transf"/>
    <property type="match status" value="1"/>
</dbReference>
<evidence type="ECO:0000313" key="13">
    <source>
        <dbReference type="Proteomes" id="UP000195514"/>
    </source>
</evidence>
<evidence type="ECO:0000256" key="2">
    <source>
        <dbReference type="ARBA" id="ARBA00022448"/>
    </source>
</evidence>
<evidence type="ECO:0000256" key="7">
    <source>
        <dbReference type="ARBA" id="ARBA00023136"/>
    </source>
</evidence>
<name>A0A1Y6K3J2_9CHLR</name>
<dbReference type="AlphaFoldDB" id="A0A1Y6K3J2"/>
<feature type="transmembrane region" description="Helical" evidence="10">
    <location>
        <begin position="243"/>
        <end position="266"/>
    </location>
</feature>
<dbReference type="InterPro" id="IPR028055">
    <property type="entry name" value="YidC/Oxa/ALB_C"/>
</dbReference>
<keyword evidence="5" id="KW-0653">Protein transport</keyword>
<dbReference type="KEGG" id="abat:CFX1CAM_1168"/>
<evidence type="ECO:0000259" key="11">
    <source>
        <dbReference type="Pfam" id="PF02096"/>
    </source>
</evidence>
<dbReference type="InterPro" id="IPR007554">
    <property type="entry name" value="Glycerophosphate_synth"/>
</dbReference>
<feature type="transmembrane region" description="Helical" evidence="10">
    <location>
        <begin position="29"/>
        <end position="48"/>
    </location>
</feature>
<proteinExistence type="inferred from homology"/>
<keyword evidence="6 10" id="KW-1133">Transmembrane helix</keyword>
<keyword evidence="4 9" id="KW-0812">Transmembrane</keyword>
<keyword evidence="2" id="KW-0813">Transport</keyword>
<dbReference type="PANTHER" id="PTHR12428">
    <property type="entry name" value="OXA1"/>
    <property type="match status" value="1"/>
</dbReference>
<evidence type="ECO:0000256" key="9">
    <source>
        <dbReference type="RuleBase" id="RU003945"/>
    </source>
</evidence>
<dbReference type="RefSeq" id="WP_087862095.1">
    <property type="nucleotide sequence ID" value="NZ_LT859958.1"/>
</dbReference>
<dbReference type="GO" id="GO:0015031">
    <property type="term" value="P:protein transport"/>
    <property type="evidence" value="ECO:0007669"/>
    <property type="project" value="UniProtKB-KW"/>
</dbReference>
<dbReference type="GO" id="GO:0051205">
    <property type="term" value="P:protein insertion into membrane"/>
    <property type="evidence" value="ECO:0007669"/>
    <property type="project" value="UniProtKB-ARBA"/>
</dbReference>
<dbReference type="OrthoDB" id="9780552at2"/>
<evidence type="ECO:0000256" key="8">
    <source>
        <dbReference type="ARBA" id="ARBA00023186"/>
    </source>
</evidence>
<evidence type="ECO:0000256" key="10">
    <source>
        <dbReference type="SAM" id="Phobius"/>
    </source>
</evidence>
<gene>
    <name evidence="12" type="ORF">CFX1CAM_1168</name>
</gene>
<dbReference type="CDD" id="cd20070">
    <property type="entry name" value="5TM_YidC_Alb3"/>
    <property type="match status" value="1"/>
</dbReference>
<keyword evidence="8" id="KW-0143">Chaperone</keyword>
<dbReference type="GO" id="GO:0032977">
    <property type="term" value="F:membrane insertase activity"/>
    <property type="evidence" value="ECO:0007669"/>
    <property type="project" value="InterPro"/>
</dbReference>
<evidence type="ECO:0000256" key="5">
    <source>
        <dbReference type="ARBA" id="ARBA00022927"/>
    </source>
</evidence>
<evidence type="ECO:0000256" key="6">
    <source>
        <dbReference type="ARBA" id="ARBA00022989"/>
    </source>
</evidence>
<evidence type="ECO:0000313" key="12">
    <source>
        <dbReference type="EMBL" id="SMX54233.1"/>
    </source>
</evidence>
<protein>
    <submittedName>
        <fullName evidence="12">Preprotein translocase YidC subunit</fullName>
    </submittedName>
</protein>
<organism evidence="12 13">
    <name type="scientific">Candidatus Brevifilum fermentans</name>
    <dbReference type="NCBI Taxonomy" id="1986204"/>
    <lineage>
        <taxon>Bacteria</taxon>
        <taxon>Bacillati</taxon>
        <taxon>Chloroflexota</taxon>
        <taxon>Anaerolineae</taxon>
        <taxon>Anaerolineales</taxon>
        <taxon>Anaerolineaceae</taxon>
        <taxon>Candidatus Brevifilum</taxon>
    </lineage>
</organism>
<dbReference type="NCBIfam" id="TIGR03592">
    <property type="entry name" value="yidC_oxa1_cterm"/>
    <property type="match status" value="1"/>
</dbReference>
<feature type="domain" description="Membrane insertase YidC/Oxa/ALB C-terminal" evidence="11">
    <location>
        <begin position="26"/>
        <end position="281"/>
    </location>
</feature>